<proteinExistence type="predicted"/>
<dbReference type="Gene3D" id="2.60.120.430">
    <property type="entry name" value="Galactose-binding lectin"/>
    <property type="match status" value="1"/>
</dbReference>
<organism evidence="3 4">
    <name type="scientific">Mariniflexile ostreae</name>
    <dbReference type="NCBI Taxonomy" id="1520892"/>
    <lineage>
        <taxon>Bacteria</taxon>
        <taxon>Pseudomonadati</taxon>
        <taxon>Bacteroidota</taxon>
        <taxon>Flavobacteriia</taxon>
        <taxon>Flavobacteriales</taxon>
        <taxon>Flavobacteriaceae</taxon>
        <taxon>Mariniflexile</taxon>
    </lineage>
</organism>
<dbReference type="EMBL" id="JBHMFC010000031">
    <property type="protein sequence ID" value="MFB9056761.1"/>
    <property type="molecule type" value="Genomic_DNA"/>
</dbReference>
<name>A0ABV5FBE6_9FLAO</name>
<dbReference type="InterPro" id="IPR026444">
    <property type="entry name" value="Secre_tail"/>
</dbReference>
<evidence type="ECO:0000313" key="4">
    <source>
        <dbReference type="Proteomes" id="UP001589585"/>
    </source>
</evidence>
<evidence type="ECO:0000259" key="2">
    <source>
        <dbReference type="Pfam" id="PF18962"/>
    </source>
</evidence>
<gene>
    <name evidence="3" type="ORF">ACFFU9_08405</name>
</gene>
<protein>
    <submittedName>
        <fullName evidence="3">T9SS type A sorting domain-containing protein</fullName>
    </submittedName>
</protein>
<dbReference type="RefSeq" id="WP_379860959.1">
    <property type="nucleotide sequence ID" value="NZ_JBHMFC010000031.1"/>
</dbReference>
<sequence length="178" mass="19506">MMHHVSLRSTSVQATVIRLEDAAGKQANFNPETYGFVYDGNWHSLVIPFTDITAQNASFNFGNVNNIFMVKSTPGEGGFVVPETYVFYIDDVYFSSGVLSTSKFEVGKISVYPNPANAEISIKSNNKLDSVVIYNLTGQKVLESNTTENVNISTLKAGMYFINATSNGVSTSSKFIKK</sequence>
<keyword evidence="1" id="KW-0732">Signal</keyword>
<dbReference type="Pfam" id="PF18962">
    <property type="entry name" value="Por_Secre_tail"/>
    <property type="match status" value="1"/>
</dbReference>
<comment type="caution">
    <text evidence="3">The sequence shown here is derived from an EMBL/GenBank/DDBJ whole genome shotgun (WGS) entry which is preliminary data.</text>
</comment>
<dbReference type="Proteomes" id="UP001589585">
    <property type="component" value="Unassembled WGS sequence"/>
</dbReference>
<dbReference type="NCBIfam" id="TIGR04183">
    <property type="entry name" value="Por_Secre_tail"/>
    <property type="match status" value="1"/>
</dbReference>
<accession>A0ABV5FBE6</accession>
<evidence type="ECO:0000313" key="3">
    <source>
        <dbReference type="EMBL" id="MFB9056761.1"/>
    </source>
</evidence>
<feature type="domain" description="Secretion system C-terminal sorting" evidence="2">
    <location>
        <begin position="111"/>
        <end position="176"/>
    </location>
</feature>
<reference evidence="3 4" key="1">
    <citation type="submission" date="2024-09" db="EMBL/GenBank/DDBJ databases">
        <authorList>
            <person name="Sun Q."/>
            <person name="Mori K."/>
        </authorList>
    </citation>
    <scope>NUCLEOTIDE SEQUENCE [LARGE SCALE GENOMIC DNA]</scope>
    <source>
        <strain evidence="3 4">CECT 8622</strain>
    </source>
</reference>
<evidence type="ECO:0000256" key="1">
    <source>
        <dbReference type="ARBA" id="ARBA00022729"/>
    </source>
</evidence>
<keyword evidence="4" id="KW-1185">Reference proteome</keyword>